<dbReference type="EMBL" id="JBJXBP010000005">
    <property type="protein sequence ID" value="KAL3829705.1"/>
    <property type="molecule type" value="Genomic_DNA"/>
</dbReference>
<dbReference type="Gene3D" id="3.10.450.50">
    <property type="match status" value="1"/>
</dbReference>
<comment type="caution">
    <text evidence="1">The sequence shown here is derived from an EMBL/GenBank/DDBJ whole genome shotgun (WGS) entry which is preliminary data.</text>
</comment>
<gene>
    <name evidence="1" type="ORF">ACJIZ3_018507</name>
</gene>
<evidence type="ECO:0000313" key="2">
    <source>
        <dbReference type="Proteomes" id="UP001634393"/>
    </source>
</evidence>
<protein>
    <recommendedName>
        <fullName evidence="3">NTF2-like domain-containing protein</fullName>
    </recommendedName>
</protein>
<dbReference type="Pfam" id="PF10184">
    <property type="entry name" value="DUF2358"/>
    <property type="match status" value="1"/>
</dbReference>
<organism evidence="1 2">
    <name type="scientific">Penstemon smallii</name>
    <dbReference type="NCBI Taxonomy" id="265156"/>
    <lineage>
        <taxon>Eukaryota</taxon>
        <taxon>Viridiplantae</taxon>
        <taxon>Streptophyta</taxon>
        <taxon>Embryophyta</taxon>
        <taxon>Tracheophyta</taxon>
        <taxon>Spermatophyta</taxon>
        <taxon>Magnoliopsida</taxon>
        <taxon>eudicotyledons</taxon>
        <taxon>Gunneridae</taxon>
        <taxon>Pentapetalae</taxon>
        <taxon>asterids</taxon>
        <taxon>lamiids</taxon>
        <taxon>Lamiales</taxon>
        <taxon>Plantaginaceae</taxon>
        <taxon>Cheloneae</taxon>
        <taxon>Penstemon</taxon>
    </lineage>
</organism>
<dbReference type="PANTHER" id="PTHR31094">
    <property type="entry name" value="RIKEN CDNA 2310061I04 GENE"/>
    <property type="match status" value="1"/>
</dbReference>
<dbReference type="Proteomes" id="UP001634393">
    <property type="component" value="Unassembled WGS sequence"/>
</dbReference>
<dbReference type="InterPro" id="IPR018790">
    <property type="entry name" value="DUF2358"/>
</dbReference>
<dbReference type="InterPro" id="IPR032710">
    <property type="entry name" value="NTF2-like_dom_sf"/>
</dbReference>
<dbReference type="PANTHER" id="PTHR31094:SF2">
    <property type="entry name" value="RIKEN CDNA 2310061I04 GENE"/>
    <property type="match status" value="1"/>
</dbReference>
<dbReference type="AlphaFoldDB" id="A0ABD3SZF2"/>
<sequence length="286" mass="33044">MAILIPLPGISSLVVRETPSRIIPRSRSRNVRFRVCSGMKNLEKEVLELRGYSYNYEDNMRWLYGQMKLQNDTAPFSSKKSNEKEVKKQDYYVNTGYAIRTLREEFPELFYRELSFDIYRDDIVFKDPLNTFAGIDNYKTIFWALRFHGRIFFKALWVDIVSVWQPVENVIIVRWTVHGIPRIPWESRGRFDGTSEYKLDKDGKIYEHKVHNIALNGPQKFQVLAVEQLILSIGCSSTPKPTCFEFSSSSMGNIAESLKLPAIKLYLASVLTSPLRSESESQGSST</sequence>
<reference evidence="1 2" key="1">
    <citation type="submission" date="2024-12" db="EMBL/GenBank/DDBJ databases">
        <title>The unique morphological basis and parallel evolutionary history of personate flowers in Penstemon.</title>
        <authorList>
            <person name="Depatie T.H."/>
            <person name="Wessinger C.A."/>
        </authorList>
    </citation>
    <scope>NUCLEOTIDE SEQUENCE [LARGE SCALE GENOMIC DNA]</scope>
    <source>
        <strain evidence="1">WTNN_2</strain>
        <tissue evidence="1">Leaf</tissue>
    </source>
</reference>
<accession>A0ABD3SZF2</accession>
<name>A0ABD3SZF2_9LAMI</name>
<proteinExistence type="predicted"/>
<evidence type="ECO:0000313" key="1">
    <source>
        <dbReference type="EMBL" id="KAL3829705.1"/>
    </source>
</evidence>
<dbReference type="SUPFAM" id="SSF54427">
    <property type="entry name" value="NTF2-like"/>
    <property type="match status" value="1"/>
</dbReference>
<evidence type="ECO:0008006" key="3">
    <source>
        <dbReference type="Google" id="ProtNLM"/>
    </source>
</evidence>
<keyword evidence="2" id="KW-1185">Reference proteome</keyword>